<gene>
    <name evidence="5" type="ORF">CEY00_Acc17636</name>
</gene>
<dbReference type="SUPFAM" id="SSF53756">
    <property type="entry name" value="UDP-Glycosyltransferase/glycogen phosphorylase"/>
    <property type="match status" value="1"/>
</dbReference>
<evidence type="ECO:0000256" key="3">
    <source>
        <dbReference type="ARBA" id="ARBA00022679"/>
    </source>
</evidence>
<keyword evidence="3 5" id="KW-0808">Transferase</keyword>
<dbReference type="GO" id="GO:0080044">
    <property type="term" value="F:quercetin 7-O-glucosyltransferase activity"/>
    <property type="evidence" value="ECO:0007669"/>
    <property type="project" value="TreeGrafter"/>
</dbReference>
<dbReference type="GO" id="GO:0080043">
    <property type="term" value="F:quercetin 3-O-glucosyltransferase activity"/>
    <property type="evidence" value="ECO:0007669"/>
    <property type="project" value="TreeGrafter"/>
</dbReference>
<protein>
    <submittedName>
        <fullName evidence="5">7-deoxyloganetin glucosyltransferase</fullName>
    </submittedName>
</protein>
<keyword evidence="2" id="KW-0328">Glycosyltransferase</keyword>
<dbReference type="EMBL" id="NKQK01000016">
    <property type="protein sequence ID" value="PSS07294.1"/>
    <property type="molecule type" value="Genomic_DNA"/>
</dbReference>
<proteinExistence type="inferred from homology"/>
<dbReference type="OMA" id="CKVITEV"/>
<dbReference type="PANTHER" id="PTHR11926">
    <property type="entry name" value="GLUCOSYL/GLUCURONOSYL TRANSFERASES"/>
    <property type="match status" value="1"/>
</dbReference>
<dbReference type="InParanoid" id="A0A2R6QFA2"/>
<dbReference type="PANTHER" id="PTHR11926:SF774">
    <property type="entry name" value="UDP-GLYCOSYLTRANSFERASE 85A1-RELATED"/>
    <property type="match status" value="1"/>
</dbReference>
<evidence type="ECO:0000313" key="5">
    <source>
        <dbReference type="EMBL" id="PSS07294.1"/>
    </source>
</evidence>
<dbReference type="FunFam" id="3.40.50.2000:FF:000060">
    <property type="entry name" value="Glycosyltransferase"/>
    <property type="match status" value="1"/>
</dbReference>
<dbReference type="Gramene" id="PSS07294">
    <property type="protein sequence ID" value="PSS07294"/>
    <property type="gene ID" value="CEY00_Acc17636"/>
</dbReference>
<keyword evidence="4" id="KW-0284">Flavonoid biosynthesis</keyword>
<dbReference type="AlphaFoldDB" id="A0A2R6QFA2"/>
<organism evidence="5 6">
    <name type="scientific">Actinidia chinensis var. chinensis</name>
    <name type="common">Chinese soft-hair kiwi</name>
    <dbReference type="NCBI Taxonomy" id="1590841"/>
    <lineage>
        <taxon>Eukaryota</taxon>
        <taxon>Viridiplantae</taxon>
        <taxon>Streptophyta</taxon>
        <taxon>Embryophyta</taxon>
        <taxon>Tracheophyta</taxon>
        <taxon>Spermatophyta</taxon>
        <taxon>Magnoliopsida</taxon>
        <taxon>eudicotyledons</taxon>
        <taxon>Gunneridae</taxon>
        <taxon>Pentapetalae</taxon>
        <taxon>asterids</taxon>
        <taxon>Ericales</taxon>
        <taxon>Actinidiaceae</taxon>
        <taxon>Actinidia</taxon>
    </lineage>
</organism>
<dbReference type="Gene3D" id="3.40.50.2000">
    <property type="entry name" value="Glycogen Phosphorylase B"/>
    <property type="match status" value="2"/>
</dbReference>
<reference evidence="5 6" key="1">
    <citation type="submission" date="2017-07" db="EMBL/GenBank/DDBJ databases">
        <title>An improved, manually edited Actinidia chinensis var. chinensis (kiwifruit) genome highlights the challenges associated with draft genomes and gene prediction in plants.</title>
        <authorList>
            <person name="Pilkington S."/>
            <person name="Crowhurst R."/>
            <person name="Hilario E."/>
            <person name="Nardozza S."/>
            <person name="Fraser L."/>
            <person name="Peng Y."/>
            <person name="Gunaseelan K."/>
            <person name="Simpson R."/>
            <person name="Tahir J."/>
            <person name="Deroles S."/>
            <person name="Templeton K."/>
            <person name="Luo Z."/>
            <person name="Davy M."/>
            <person name="Cheng C."/>
            <person name="Mcneilage M."/>
            <person name="Scaglione D."/>
            <person name="Liu Y."/>
            <person name="Zhang Q."/>
            <person name="Datson P."/>
            <person name="De Silva N."/>
            <person name="Gardiner S."/>
            <person name="Bassett H."/>
            <person name="Chagne D."/>
            <person name="Mccallum J."/>
            <person name="Dzierzon H."/>
            <person name="Deng C."/>
            <person name="Wang Y.-Y."/>
            <person name="Barron N."/>
            <person name="Manako K."/>
            <person name="Bowen J."/>
            <person name="Foster T."/>
            <person name="Erridge Z."/>
            <person name="Tiffin H."/>
            <person name="Waite C."/>
            <person name="Davies K."/>
            <person name="Grierson E."/>
            <person name="Laing W."/>
            <person name="Kirk R."/>
            <person name="Chen X."/>
            <person name="Wood M."/>
            <person name="Montefiori M."/>
            <person name="Brummell D."/>
            <person name="Schwinn K."/>
            <person name="Catanach A."/>
            <person name="Fullerton C."/>
            <person name="Li D."/>
            <person name="Meiyalaghan S."/>
            <person name="Nieuwenhuizen N."/>
            <person name="Read N."/>
            <person name="Prakash R."/>
            <person name="Hunter D."/>
            <person name="Zhang H."/>
            <person name="Mckenzie M."/>
            <person name="Knabel M."/>
            <person name="Harris A."/>
            <person name="Allan A."/>
            <person name="Chen A."/>
            <person name="Janssen B."/>
            <person name="Plunkett B."/>
            <person name="Dwamena C."/>
            <person name="Voogd C."/>
            <person name="Leif D."/>
            <person name="Lafferty D."/>
            <person name="Souleyre E."/>
            <person name="Varkonyi-Gasic E."/>
            <person name="Gambi F."/>
            <person name="Hanley J."/>
            <person name="Yao J.-L."/>
            <person name="Cheung J."/>
            <person name="David K."/>
            <person name="Warren B."/>
            <person name="Marsh K."/>
            <person name="Snowden K."/>
            <person name="Lin-Wang K."/>
            <person name="Brian L."/>
            <person name="Martinez-Sanchez M."/>
            <person name="Wang M."/>
            <person name="Ileperuma N."/>
            <person name="Macnee N."/>
            <person name="Campin R."/>
            <person name="Mcatee P."/>
            <person name="Drummond R."/>
            <person name="Espley R."/>
            <person name="Ireland H."/>
            <person name="Wu R."/>
            <person name="Atkinson R."/>
            <person name="Karunairetnam S."/>
            <person name="Bulley S."/>
            <person name="Chunkath S."/>
            <person name="Hanley Z."/>
            <person name="Storey R."/>
            <person name="Thrimawithana A."/>
            <person name="Thomson S."/>
            <person name="David C."/>
            <person name="Testolin R."/>
        </authorList>
    </citation>
    <scope>NUCLEOTIDE SEQUENCE [LARGE SCALE GENOMIC DNA]</scope>
    <source>
        <strain evidence="6">cv. Red5</strain>
        <tissue evidence="5">Young leaf</tissue>
    </source>
</reference>
<dbReference type="FunFam" id="3.40.50.2000:FF:000065">
    <property type="entry name" value="Glycosyltransferase"/>
    <property type="match status" value="1"/>
</dbReference>
<comment type="similarity">
    <text evidence="1">Belongs to the UDP-glycosyltransferase family.</text>
</comment>
<comment type="caution">
    <text evidence="5">The sequence shown here is derived from an EMBL/GenBank/DDBJ whole genome shotgun (WGS) entry which is preliminary data.</text>
</comment>
<evidence type="ECO:0000256" key="4">
    <source>
        <dbReference type="ARBA" id="ARBA00023241"/>
    </source>
</evidence>
<reference evidence="6" key="2">
    <citation type="journal article" date="2018" name="BMC Genomics">
        <title>A manually annotated Actinidia chinensis var. chinensis (kiwifruit) genome highlights the challenges associated with draft genomes and gene prediction in plants.</title>
        <authorList>
            <person name="Pilkington S.M."/>
            <person name="Crowhurst R."/>
            <person name="Hilario E."/>
            <person name="Nardozza S."/>
            <person name="Fraser L."/>
            <person name="Peng Y."/>
            <person name="Gunaseelan K."/>
            <person name="Simpson R."/>
            <person name="Tahir J."/>
            <person name="Deroles S.C."/>
            <person name="Templeton K."/>
            <person name="Luo Z."/>
            <person name="Davy M."/>
            <person name="Cheng C."/>
            <person name="McNeilage M."/>
            <person name="Scaglione D."/>
            <person name="Liu Y."/>
            <person name="Zhang Q."/>
            <person name="Datson P."/>
            <person name="De Silva N."/>
            <person name="Gardiner S.E."/>
            <person name="Bassett H."/>
            <person name="Chagne D."/>
            <person name="McCallum J."/>
            <person name="Dzierzon H."/>
            <person name="Deng C."/>
            <person name="Wang Y.Y."/>
            <person name="Barron L."/>
            <person name="Manako K."/>
            <person name="Bowen J."/>
            <person name="Foster T.M."/>
            <person name="Erridge Z.A."/>
            <person name="Tiffin H."/>
            <person name="Waite C.N."/>
            <person name="Davies K.M."/>
            <person name="Grierson E.P."/>
            <person name="Laing W.A."/>
            <person name="Kirk R."/>
            <person name="Chen X."/>
            <person name="Wood M."/>
            <person name="Montefiori M."/>
            <person name="Brummell D.A."/>
            <person name="Schwinn K.E."/>
            <person name="Catanach A."/>
            <person name="Fullerton C."/>
            <person name="Li D."/>
            <person name="Meiyalaghan S."/>
            <person name="Nieuwenhuizen N."/>
            <person name="Read N."/>
            <person name="Prakash R."/>
            <person name="Hunter D."/>
            <person name="Zhang H."/>
            <person name="McKenzie M."/>
            <person name="Knabel M."/>
            <person name="Harris A."/>
            <person name="Allan A.C."/>
            <person name="Gleave A."/>
            <person name="Chen A."/>
            <person name="Janssen B.J."/>
            <person name="Plunkett B."/>
            <person name="Ampomah-Dwamena C."/>
            <person name="Voogd C."/>
            <person name="Leif D."/>
            <person name="Lafferty D."/>
            <person name="Souleyre E.J.F."/>
            <person name="Varkonyi-Gasic E."/>
            <person name="Gambi F."/>
            <person name="Hanley J."/>
            <person name="Yao J.L."/>
            <person name="Cheung J."/>
            <person name="David K.M."/>
            <person name="Warren B."/>
            <person name="Marsh K."/>
            <person name="Snowden K.C."/>
            <person name="Lin-Wang K."/>
            <person name="Brian L."/>
            <person name="Martinez-Sanchez M."/>
            <person name="Wang M."/>
            <person name="Ileperuma N."/>
            <person name="Macnee N."/>
            <person name="Campin R."/>
            <person name="McAtee P."/>
            <person name="Drummond R.S.M."/>
            <person name="Espley R.V."/>
            <person name="Ireland H.S."/>
            <person name="Wu R."/>
            <person name="Atkinson R.G."/>
            <person name="Karunairetnam S."/>
            <person name="Bulley S."/>
            <person name="Chunkath S."/>
            <person name="Hanley Z."/>
            <person name="Storey R."/>
            <person name="Thrimawithana A.H."/>
            <person name="Thomson S."/>
            <person name="David C."/>
            <person name="Testolin R."/>
            <person name="Huang H."/>
            <person name="Hellens R.P."/>
            <person name="Schaffer R.J."/>
        </authorList>
    </citation>
    <scope>NUCLEOTIDE SEQUENCE [LARGE SCALE GENOMIC DNA]</scope>
    <source>
        <strain evidence="6">cv. Red5</strain>
    </source>
</reference>
<dbReference type="GO" id="GO:0016138">
    <property type="term" value="P:glycoside biosynthetic process"/>
    <property type="evidence" value="ECO:0007669"/>
    <property type="project" value="UniProtKB-ARBA"/>
</dbReference>
<dbReference type="GO" id="GO:0009813">
    <property type="term" value="P:flavonoid biosynthetic process"/>
    <property type="evidence" value="ECO:0007669"/>
    <property type="project" value="UniProtKB-KW"/>
</dbReference>
<evidence type="ECO:0000256" key="2">
    <source>
        <dbReference type="ARBA" id="ARBA00022676"/>
    </source>
</evidence>
<evidence type="ECO:0000256" key="1">
    <source>
        <dbReference type="ARBA" id="ARBA00009995"/>
    </source>
</evidence>
<keyword evidence="6" id="KW-1185">Reference proteome</keyword>
<dbReference type="Pfam" id="PF00201">
    <property type="entry name" value="UDPGT"/>
    <property type="match status" value="1"/>
</dbReference>
<name>A0A2R6QFA2_ACTCC</name>
<evidence type="ECO:0000313" key="6">
    <source>
        <dbReference type="Proteomes" id="UP000241394"/>
    </source>
</evidence>
<sequence>MATNYSPTVKNKPHAVCIPWVGGQSHITPMLKLAKLLHSHGFHITFVNTECNHNRILRASAAAAASLPDFRFETFSDGVSTSPDADTPPEPFALCESSRRNFLTTLRVLVNKINNSSREGVPAVTCIVSDGVMPFTTVIAKEIGVPCMVFWVVSACGFMGYKHHRQIKERGLLPLNDGNKDTIMDWIPGLKCTRLRDIPHVEYVNYDFPTKEAEEAVKASGIILNTFETLEKHVLDAITSMHPHVYPIGPIHMLLNSIEEKNGALKSIASNLWEEELHCIQWLNSMKPNSVVYISFGTSVFLTPDQLTEFAWGISNSNHPFLWIIRPDLVVAGDGEGWALPPVFLENTRERGLIASWCPQEKVLNHSSIGGFFTSCGWNSVLESISAGVPMICWPSIADQRINCSYICNQWGIGIGIDGDDVNREEVEKLVRELMEREKGKELKKKAMEWKEMVGEAISTSGSSTLNFDNLVVKLMSS</sequence>
<dbReference type="Proteomes" id="UP000241394">
    <property type="component" value="Chromosome LG16"/>
</dbReference>
<accession>A0A2R6QFA2</accession>
<dbReference type="CDD" id="cd03784">
    <property type="entry name" value="GT1_Gtf-like"/>
    <property type="match status" value="1"/>
</dbReference>
<dbReference type="InterPro" id="IPR002213">
    <property type="entry name" value="UDP_glucos_trans"/>
</dbReference>
<dbReference type="OrthoDB" id="5835829at2759"/>